<dbReference type="EMBL" id="SOEB01000053">
    <property type="protein sequence ID" value="TDX20736.1"/>
    <property type="molecule type" value="Genomic_DNA"/>
</dbReference>
<sequence length="186" mass="20418">MLQFPIHIPRQSYRGQSKSLARLIERWNFDAAALEAHGNTLALEQIDDEVRYSFEQIAKETGYDLRRVRELYLAAGCAGHALSIARPKPEDAQEYLEELTAEAQGGSGLTLEAMIAHHAERPLRKGDRVAHPSYGEGTVALLLAEATVACVDWDDMTVAELRMFTSQLKRVETGPIPTAASAACPG</sequence>
<evidence type="ECO:0000313" key="2">
    <source>
        <dbReference type="Proteomes" id="UP000295484"/>
    </source>
</evidence>
<protein>
    <submittedName>
        <fullName evidence="1">Uncharacterized protein</fullName>
    </submittedName>
</protein>
<gene>
    <name evidence="1" type="ORF">EV657_1533</name>
</gene>
<comment type="caution">
    <text evidence="1">The sequence shown here is derived from an EMBL/GenBank/DDBJ whole genome shotgun (WGS) entry which is preliminary data.</text>
</comment>
<dbReference type="RefSeq" id="WP_134079734.1">
    <property type="nucleotide sequence ID" value="NZ_SOEB01000053.1"/>
</dbReference>
<dbReference type="AlphaFoldDB" id="A0A4R8F627"/>
<proteinExistence type="predicted"/>
<name>A0A4R8F627_9RHOB</name>
<accession>A0A4R8F627</accession>
<reference evidence="1 2" key="1">
    <citation type="submission" date="2019-03" db="EMBL/GenBank/DDBJ databases">
        <title>Genomic Encyclopedia of Type Strains, Phase IV (KMG-IV): sequencing the most valuable type-strain genomes for metagenomic binning, comparative biology and taxonomic classification.</title>
        <authorList>
            <person name="Goeker M."/>
        </authorList>
    </citation>
    <scope>NUCLEOTIDE SEQUENCE [LARGE SCALE GENOMIC DNA]</scope>
    <source>
        <strain evidence="1 2">JA181</strain>
    </source>
</reference>
<organism evidence="1 2">
    <name type="scientific">Rhodovulum visakhapatnamense</name>
    <dbReference type="NCBI Taxonomy" id="364297"/>
    <lineage>
        <taxon>Bacteria</taxon>
        <taxon>Pseudomonadati</taxon>
        <taxon>Pseudomonadota</taxon>
        <taxon>Alphaproteobacteria</taxon>
        <taxon>Rhodobacterales</taxon>
        <taxon>Paracoccaceae</taxon>
        <taxon>Rhodovulum</taxon>
    </lineage>
</organism>
<dbReference type="Proteomes" id="UP000295484">
    <property type="component" value="Unassembled WGS sequence"/>
</dbReference>
<evidence type="ECO:0000313" key="1">
    <source>
        <dbReference type="EMBL" id="TDX20736.1"/>
    </source>
</evidence>